<evidence type="ECO:0000313" key="3">
    <source>
        <dbReference type="EMBL" id="MDX8305782.1"/>
    </source>
</evidence>
<keyword evidence="2" id="KW-0812">Transmembrane</keyword>
<reference evidence="3" key="1">
    <citation type="journal article" date="2023" name="Phytobiomes J">
        <title>Deciphering the key players within the bacterial microbiota associated with aerial crown gall tumors on rhododendron: Insights into the gallobiome.</title>
        <authorList>
            <person name="Kuzmanovic N."/>
            <person name="Nesme J."/>
            <person name="Wolf J."/>
            <person name="Neumann-Schaal M."/>
            <person name="Petersen J."/>
            <person name="Fernandez-Gnecco G."/>
            <person name="Sproeer C."/>
            <person name="Bunk B."/>
            <person name="Overmann J."/>
            <person name="Sorensen S.J."/>
            <person name="Idczak E."/>
            <person name="Smalla K."/>
        </authorList>
    </citation>
    <scope>NUCLEOTIDE SEQUENCE</scope>
    <source>
        <strain evidence="3">Rho-11.1</strain>
    </source>
</reference>
<accession>A0AAW9FQB7</accession>
<organism evidence="3">
    <name type="scientific">Agrobacterium rosae</name>
    <dbReference type="NCBI Taxonomy" id="1972867"/>
    <lineage>
        <taxon>Bacteria</taxon>
        <taxon>Pseudomonadati</taxon>
        <taxon>Pseudomonadota</taxon>
        <taxon>Alphaproteobacteria</taxon>
        <taxon>Hyphomicrobiales</taxon>
        <taxon>Rhizobiaceae</taxon>
        <taxon>Rhizobium/Agrobacterium group</taxon>
        <taxon>Agrobacterium</taxon>
    </lineage>
</organism>
<keyword evidence="2" id="KW-1133">Transmembrane helix</keyword>
<dbReference type="PANTHER" id="PTHR32309:SF13">
    <property type="entry name" value="FERRIC ENTEROBACTIN TRANSPORT PROTEIN FEPE"/>
    <property type="match status" value="1"/>
</dbReference>
<dbReference type="EMBL" id="JAVRAF010000029">
    <property type="protein sequence ID" value="MDX8305782.1"/>
    <property type="molecule type" value="Genomic_DNA"/>
</dbReference>
<protein>
    <submittedName>
        <fullName evidence="3">Capsule biosynthesis protein</fullName>
    </submittedName>
</protein>
<dbReference type="AlphaFoldDB" id="A0AAW9FQB7"/>
<dbReference type="InterPro" id="IPR050445">
    <property type="entry name" value="Bact_polysacc_biosynth/exp"/>
</dbReference>
<feature type="transmembrane region" description="Helical" evidence="2">
    <location>
        <begin position="63"/>
        <end position="87"/>
    </location>
</feature>
<feature type="transmembrane region" description="Helical" evidence="2">
    <location>
        <begin position="390"/>
        <end position="414"/>
    </location>
</feature>
<feature type="coiled-coil region" evidence="1">
    <location>
        <begin position="301"/>
        <end position="357"/>
    </location>
</feature>
<dbReference type="GO" id="GO:0005886">
    <property type="term" value="C:plasma membrane"/>
    <property type="evidence" value="ECO:0007669"/>
    <property type="project" value="TreeGrafter"/>
</dbReference>
<proteinExistence type="predicted"/>
<keyword evidence="2" id="KW-0472">Membrane</keyword>
<dbReference type="GO" id="GO:0004713">
    <property type="term" value="F:protein tyrosine kinase activity"/>
    <property type="evidence" value="ECO:0007669"/>
    <property type="project" value="TreeGrafter"/>
</dbReference>
<evidence type="ECO:0000256" key="1">
    <source>
        <dbReference type="SAM" id="Coils"/>
    </source>
</evidence>
<comment type="caution">
    <text evidence="3">The sequence shown here is derived from an EMBL/GenBank/DDBJ whole genome shotgun (WGS) entry which is preliminary data.</text>
</comment>
<gene>
    <name evidence="3" type="ORF">RMR22_26530</name>
</gene>
<dbReference type="RefSeq" id="WP_320203846.1">
    <property type="nucleotide sequence ID" value="NZ_CP192782.1"/>
</dbReference>
<keyword evidence="1" id="KW-0175">Coiled coil</keyword>
<dbReference type="PANTHER" id="PTHR32309">
    <property type="entry name" value="TYROSINE-PROTEIN KINASE"/>
    <property type="match status" value="1"/>
</dbReference>
<sequence>MSKTDTKIVSHTGNQETFHRTPISRWERLSTGLRSRLNNIKTKENKQLNEVSIVSTDERGPPWMFITFVLIVIIPSIVSLLYFIFLASEQYVSEARFAVRSLAEESATENVDSGLMSMQASSQDANIVTSFIRSSEILRRLDGKINYREMFANSDADFFARLDKKASIEDFLDYWMKHVSAFIDGPSGIVTLTAQTFRPEDSKNLVTAILEESEKLVNEMSIRARDDMLVSFRNEVARTSQAYSDALAKLSSLQKQSGLLSPSEQAEQKSGLLTGLLAQKMDIDARMFVIRQSSGADAPSYRQLELTRKSIEEQITNLRNQLTGSGGASLSNVITAFTELETNRMVAEQLYESARRNYDQAFSASLKKALYVTVFVNPVIPEEAIYPRRLVAPFLIFLGLVVFWSTLTLVWASVEDHKL</sequence>
<evidence type="ECO:0000256" key="2">
    <source>
        <dbReference type="SAM" id="Phobius"/>
    </source>
</evidence>
<name>A0AAW9FQB7_9HYPH</name>